<feature type="domain" description="Radical SAM core" evidence="8">
    <location>
        <begin position="16"/>
        <end position="202"/>
    </location>
</feature>
<dbReference type="PROSITE" id="PS51918">
    <property type="entry name" value="RADICAL_SAM"/>
    <property type="match status" value="1"/>
</dbReference>
<keyword evidence="6" id="KW-0411">Iron-sulfur</keyword>
<dbReference type="GO" id="GO:0016829">
    <property type="term" value="F:lyase activity"/>
    <property type="evidence" value="ECO:0007669"/>
    <property type="project" value="UniProtKB-KW"/>
</dbReference>
<dbReference type="Pfam" id="PF04055">
    <property type="entry name" value="Radical_SAM"/>
    <property type="match status" value="1"/>
</dbReference>
<evidence type="ECO:0000256" key="6">
    <source>
        <dbReference type="ARBA" id="ARBA00023014"/>
    </source>
</evidence>
<dbReference type="GO" id="GO:0051539">
    <property type="term" value="F:4 iron, 4 sulfur cluster binding"/>
    <property type="evidence" value="ECO:0007669"/>
    <property type="project" value="UniProtKB-KW"/>
</dbReference>
<proteinExistence type="inferred from homology"/>
<organism evidence="9">
    <name type="scientific">hydrocarbon metagenome</name>
    <dbReference type="NCBI Taxonomy" id="938273"/>
    <lineage>
        <taxon>unclassified sequences</taxon>
        <taxon>metagenomes</taxon>
        <taxon>ecological metagenomes</taxon>
    </lineage>
</organism>
<dbReference type="InterPro" id="IPR024924">
    <property type="entry name" value="7-CO-7-deazaguanine_synth-like"/>
</dbReference>
<keyword evidence="2" id="KW-0949">S-adenosyl-L-methionine</keyword>
<keyword evidence="3" id="KW-0479">Metal-binding</keyword>
<reference evidence="9" key="1">
    <citation type="journal article" date="2015" name="Proc. Natl. Acad. Sci. U.S.A.">
        <title>Networks of energetic and metabolic interactions define dynamics in microbial communities.</title>
        <authorList>
            <person name="Embree M."/>
            <person name="Liu J.K."/>
            <person name="Al-Bassam M.M."/>
            <person name="Zengler K."/>
        </authorList>
    </citation>
    <scope>NUCLEOTIDE SEQUENCE</scope>
</reference>
<dbReference type="EMBL" id="LNQE01001328">
    <property type="protein sequence ID" value="KUG19086.1"/>
    <property type="molecule type" value="Genomic_DNA"/>
</dbReference>
<keyword evidence="7" id="KW-0456">Lyase</keyword>
<dbReference type="Gene3D" id="3.20.20.70">
    <property type="entry name" value="Aldolase class I"/>
    <property type="match status" value="1"/>
</dbReference>
<name>A0A0W8FEE3_9ZZZZ</name>
<dbReference type="CDD" id="cd01335">
    <property type="entry name" value="Radical_SAM"/>
    <property type="match status" value="1"/>
</dbReference>
<keyword evidence="4" id="KW-0460">Magnesium</keyword>
<keyword evidence="1" id="KW-0004">4Fe-4S</keyword>
<accession>A0A0W8FEE3</accession>
<comment type="caution">
    <text evidence="9">The sequence shown here is derived from an EMBL/GenBank/DDBJ whole genome shotgun (WGS) entry which is preliminary data.</text>
</comment>
<evidence type="ECO:0000313" key="9">
    <source>
        <dbReference type="EMBL" id="KUG19086.1"/>
    </source>
</evidence>
<dbReference type="InterPro" id="IPR058240">
    <property type="entry name" value="rSAM_sf"/>
</dbReference>
<protein>
    <submittedName>
        <fullName evidence="9">Queuosine biosynthesis quee radical sam</fullName>
    </submittedName>
</protein>
<evidence type="ECO:0000256" key="3">
    <source>
        <dbReference type="ARBA" id="ARBA00022723"/>
    </source>
</evidence>
<dbReference type="PIRSF" id="PIRSF000370">
    <property type="entry name" value="QueE"/>
    <property type="match status" value="1"/>
</dbReference>
<dbReference type="HAMAP" id="MF_00917">
    <property type="entry name" value="QueE"/>
    <property type="match status" value="1"/>
</dbReference>
<keyword evidence="5" id="KW-0408">Iron</keyword>
<evidence type="ECO:0000256" key="2">
    <source>
        <dbReference type="ARBA" id="ARBA00022691"/>
    </source>
</evidence>
<dbReference type="GO" id="GO:0046872">
    <property type="term" value="F:metal ion binding"/>
    <property type="evidence" value="ECO:0007669"/>
    <property type="project" value="UniProtKB-KW"/>
</dbReference>
<dbReference type="PANTHER" id="PTHR42836">
    <property type="entry name" value="7-CARBOXY-7-DEAZAGUANINE SYNTHASE"/>
    <property type="match status" value="1"/>
</dbReference>
<gene>
    <name evidence="9" type="ORF">ASZ90_011196</name>
</gene>
<evidence type="ECO:0000256" key="4">
    <source>
        <dbReference type="ARBA" id="ARBA00022842"/>
    </source>
</evidence>
<evidence type="ECO:0000256" key="7">
    <source>
        <dbReference type="ARBA" id="ARBA00023239"/>
    </source>
</evidence>
<evidence type="ECO:0000259" key="8">
    <source>
        <dbReference type="PROSITE" id="PS51918"/>
    </source>
</evidence>
<dbReference type="AlphaFoldDB" id="A0A0W8FEE3"/>
<evidence type="ECO:0000256" key="1">
    <source>
        <dbReference type="ARBA" id="ARBA00022485"/>
    </source>
</evidence>
<dbReference type="PANTHER" id="PTHR42836:SF1">
    <property type="entry name" value="7-CARBOXY-7-DEAZAGUANINE SYNTHASE"/>
    <property type="match status" value="1"/>
</dbReference>
<evidence type="ECO:0000256" key="5">
    <source>
        <dbReference type="ARBA" id="ARBA00023004"/>
    </source>
</evidence>
<dbReference type="InterPro" id="IPR013785">
    <property type="entry name" value="Aldolase_TIM"/>
</dbReference>
<dbReference type="InterPro" id="IPR007197">
    <property type="entry name" value="rSAM"/>
</dbReference>
<dbReference type="SUPFAM" id="SSF102114">
    <property type="entry name" value="Radical SAM enzymes"/>
    <property type="match status" value="1"/>
</dbReference>
<dbReference type="SFLD" id="SFLDS00029">
    <property type="entry name" value="Radical_SAM"/>
    <property type="match status" value="1"/>
</dbReference>
<sequence length="202" mass="22667">MRVSEIFRSLQGEGLSQGKPCIFVRLAGCNLNCLWCDTRYARTGGREVSVDEILDLVWRLNGGHICVTGGEPLLQRAELLELVKKFRVHGYTVEIETNGTIDFRRLQEYASICMDVKCPSSGEESNLDLLQYITPDDCVKFVVADRADCRYAQAVIKHYDIAGEILVSPVEGSDYAAIAAFIIEQNLPVRFQIQLHKIIGVR</sequence>